<reference evidence="1 2" key="1">
    <citation type="journal article" date="2018" name="Sci. Rep.">
        <title>Genomic signatures of local adaptation to the degree of environmental predictability in rotifers.</title>
        <authorList>
            <person name="Franch-Gras L."/>
            <person name="Hahn C."/>
            <person name="Garcia-Roger E.M."/>
            <person name="Carmona M.J."/>
            <person name="Serra M."/>
            <person name="Gomez A."/>
        </authorList>
    </citation>
    <scope>NUCLEOTIDE SEQUENCE [LARGE SCALE GENOMIC DNA]</scope>
    <source>
        <strain evidence="1">HYR1</strain>
    </source>
</reference>
<keyword evidence="2" id="KW-1185">Reference proteome</keyword>
<organism evidence="1 2">
    <name type="scientific">Brachionus plicatilis</name>
    <name type="common">Marine rotifer</name>
    <name type="synonym">Brachionus muelleri</name>
    <dbReference type="NCBI Taxonomy" id="10195"/>
    <lineage>
        <taxon>Eukaryota</taxon>
        <taxon>Metazoa</taxon>
        <taxon>Spiralia</taxon>
        <taxon>Gnathifera</taxon>
        <taxon>Rotifera</taxon>
        <taxon>Eurotatoria</taxon>
        <taxon>Monogononta</taxon>
        <taxon>Pseudotrocha</taxon>
        <taxon>Ploima</taxon>
        <taxon>Brachionidae</taxon>
        <taxon>Brachionus</taxon>
    </lineage>
</organism>
<evidence type="ECO:0000313" key="1">
    <source>
        <dbReference type="EMBL" id="RMZ94402.1"/>
    </source>
</evidence>
<gene>
    <name evidence="1" type="ORF">BpHYR1_037666</name>
</gene>
<name>A0A3M7P5S3_BRAPC</name>
<protein>
    <submittedName>
        <fullName evidence="1">Uncharacterized protein</fullName>
    </submittedName>
</protein>
<sequence length="65" mass="7959">MFYFNKIALSFTLTRNYLIRGSELKSRGNLRHFSKIHNGEIFKFYFINFDKTKNLNYFKNRLTKI</sequence>
<comment type="caution">
    <text evidence="1">The sequence shown here is derived from an EMBL/GenBank/DDBJ whole genome shotgun (WGS) entry which is preliminary data.</text>
</comment>
<proteinExistence type="predicted"/>
<dbReference type="AlphaFoldDB" id="A0A3M7P5S3"/>
<dbReference type="EMBL" id="REGN01013076">
    <property type="protein sequence ID" value="RMZ94402.1"/>
    <property type="molecule type" value="Genomic_DNA"/>
</dbReference>
<evidence type="ECO:0000313" key="2">
    <source>
        <dbReference type="Proteomes" id="UP000276133"/>
    </source>
</evidence>
<accession>A0A3M7P5S3</accession>
<dbReference type="Proteomes" id="UP000276133">
    <property type="component" value="Unassembled WGS sequence"/>
</dbReference>